<evidence type="ECO:0000313" key="2">
    <source>
        <dbReference type="EMBL" id="PMD55112.1"/>
    </source>
</evidence>
<dbReference type="Pfam" id="PF12222">
    <property type="entry name" value="PNGaseA"/>
    <property type="match status" value="1"/>
</dbReference>
<dbReference type="AlphaFoldDB" id="A0A2J6SWG3"/>
<dbReference type="InParanoid" id="A0A2J6SWG3"/>
<dbReference type="EMBL" id="KZ613856">
    <property type="protein sequence ID" value="PMD55112.1"/>
    <property type="molecule type" value="Genomic_DNA"/>
</dbReference>
<protein>
    <recommendedName>
        <fullName evidence="1">Peptide N-acetyl-beta-D-glucosaminyl asparaginase amidase A N-terminal domain-containing protein</fullName>
    </recommendedName>
</protein>
<dbReference type="OrthoDB" id="1612078at2759"/>
<evidence type="ECO:0000313" key="3">
    <source>
        <dbReference type="Proteomes" id="UP000235371"/>
    </source>
</evidence>
<name>A0A2J6SWG3_9HELO</name>
<dbReference type="Pfam" id="PF25156">
    <property type="entry name" value="PNGase_A_C"/>
    <property type="match status" value="1"/>
</dbReference>
<accession>A0A2J6SWG3</accession>
<dbReference type="GeneID" id="36595986"/>
<keyword evidence="3" id="KW-1185">Reference proteome</keyword>
<dbReference type="InterPro" id="IPR056948">
    <property type="entry name" value="PNGaseA_N"/>
</dbReference>
<sequence>MCIQICILGPTEYVNTFPENPGWLYGYSPFREIQVLIDGKLAGVSWPFPLLFTGGVDPGLWRPIVGIDAFDLPSFDVDVTPWLPLLCDGKLHNFSLKVVSFDTSASGNIGSVGENWWVTGAVFIWLDEHGNQTRGSAIESKIPSTVFSFYPQVSSVTSNGTSTNTSLYFKLTAHRSLSISSTIVTSAGPKIVAWSQSLSFQNIQNMTDLGLNQSLSQLTAGSYSDSFSGIETTYSYPINLYSSYIIAPSLATLSSVFALIDRSLITKRVDIISSLSGTKMGSQSLATRQSAESRYYWNETIVEGTAADTGETEQWFSNSGHSSLGKDGMTEFSRHLKEVDGAIVFDHEAWSMIQVPSTSPLPYVEGEPTV</sequence>
<dbReference type="InterPro" id="IPR021102">
    <property type="entry name" value="PNGase_A"/>
</dbReference>
<feature type="domain" description="Peptide N-acetyl-beta-D-glucosaminyl asparaginase amidase A N-terminal" evidence="1">
    <location>
        <begin position="12"/>
        <end position="139"/>
    </location>
</feature>
<organism evidence="2 3">
    <name type="scientific">Hyaloscypha bicolor E</name>
    <dbReference type="NCBI Taxonomy" id="1095630"/>
    <lineage>
        <taxon>Eukaryota</taxon>
        <taxon>Fungi</taxon>
        <taxon>Dikarya</taxon>
        <taxon>Ascomycota</taxon>
        <taxon>Pezizomycotina</taxon>
        <taxon>Leotiomycetes</taxon>
        <taxon>Helotiales</taxon>
        <taxon>Hyaloscyphaceae</taxon>
        <taxon>Hyaloscypha</taxon>
        <taxon>Hyaloscypha bicolor</taxon>
    </lineage>
</organism>
<evidence type="ECO:0000259" key="1">
    <source>
        <dbReference type="Pfam" id="PF12222"/>
    </source>
</evidence>
<proteinExistence type="predicted"/>
<dbReference type="RefSeq" id="XP_024732016.1">
    <property type="nucleotide sequence ID" value="XM_024887910.1"/>
</dbReference>
<gene>
    <name evidence="2" type="ORF">K444DRAFT_696696</name>
</gene>
<dbReference type="Proteomes" id="UP000235371">
    <property type="component" value="Unassembled WGS sequence"/>
</dbReference>
<dbReference type="PANTHER" id="PTHR31104">
    <property type="entry name" value="PEPTIDE-N4-(N-ACETYL-BETA-GLUCOSAMINYL)ASPARAGINE AMIDASE A PROTEIN"/>
    <property type="match status" value="1"/>
</dbReference>
<reference evidence="2 3" key="1">
    <citation type="submission" date="2016-04" db="EMBL/GenBank/DDBJ databases">
        <title>A degradative enzymes factory behind the ericoid mycorrhizal symbiosis.</title>
        <authorList>
            <consortium name="DOE Joint Genome Institute"/>
            <person name="Martino E."/>
            <person name="Morin E."/>
            <person name="Grelet G."/>
            <person name="Kuo A."/>
            <person name="Kohler A."/>
            <person name="Daghino S."/>
            <person name="Barry K."/>
            <person name="Choi C."/>
            <person name="Cichocki N."/>
            <person name="Clum A."/>
            <person name="Copeland A."/>
            <person name="Hainaut M."/>
            <person name="Haridas S."/>
            <person name="Labutti K."/>
            <person name="Lindquist E."/>
            <person name="Lipzen A."/>
            <person name="Khouja H.-R."/>
            <person name="Murat C."/>
            <person name="Ohm R."/>
            <person name="Olson A."/>
            <person name="Spatafora J."/>
            <person name="Veneault-Fourrey C."/>
            <person name="Henrissat B."/>
            <person name="Grigoriev I."/>
            <person name="Martin F."/>
            <person name="Perotto S."/>
        </authorList>
    </citation>
    <scope>NUCLEOTIDE SEQUENCE [LARGE SCALE GENOMIC DNA]</scope>
    <source>
        <strain evidence="2 3">E</strain>
    </source>
</reference>